<protein>
    <submittedName>
        <fullName evidence="1">Uncharacterized protein</fullName>
    </submittedName>
</protein>
<evidence type="ECO:0000313" key="2">
    <source>
        <dbReference type="Proteomes" id="UP000244178"/>
    </source>
</evidence>
<accession>A0A2T6GFR9</accession>
<organism evidence="1 2">
    <name type="scientific">Pseudomonas protegens</name>
    <dbReference type="NCBI Taxonomy" id="380021"/>
    <lineage>
        <taxon>Bacteria</taxon>
        <taxon>Pseudomonadati</taxon>
        <taxon>Pseudomonadota</taxon>
        <taxon>Gammaproteobacteria</taxon>
        <taxon>Pseudomonadales</taxon>
        <taxon>Pseudomonadaceae</taxon>
        <taxon>Pseudomonas</taxon>
    </lineage>
</organism>
<proteinExistence type="predicted"/>
<name>A0A2T6GFR9_9PSED</name>
<comment type="caution">
    <text evidence="1">The sequence shown here is derived from an EMBL/GenBank/DDBJ whole genome shotgun (WGS) entry which is preliminary data.</text>
</comment>
<sequence>MQLPQLLPPSLRQLRIRRGQSQFRVGVHTAGIDIGGAEQAEHVVHHQQFRVYVDVPEIRLFAFGQGAAGFGAAGGDYHFKSGICVRL</sequence>
<dbReference type="AlphaFoldDB" id="A0A2T6GFR9"/>
<evidence type="ECO:0000313" key="1">
    <source>
        <dbReference type="EMBL" id="PUA43004.1"/>
    </source>
</evidence>
<dbReference type="Proteomes" id="UP000244178">
    <property type="component" value="Unassembled WGS sequence"/>
</dbReference>
<dbReference type="EMBL" id="PYJM01000005">
    <property type="protein sequence ID" value="PUA43004.1"/>
    <property type="molecule type" value="Genomic_DNA"/>
</dbReference>
<reference evidence="1 2" key="1">
    <citation type="submission" date="2018-03" db="EMBL/GenBank/DDBJ databases">
        <title>Draft genome sequence of the plant growth promoting rhizobacterium Pseudomonas protegens strain BNJ-SS-45 isolated from wheat (Triticum aestivum) rhizosphere.</title>
        <authorList>
            <person name="Bajpai A."/>
            <person name="Shende K."/>
            <person name="Meena N."/>
            <person name="Upadhyayula S.R."/>
            <person name="Suravajhala P."/>
            <person name="Medicherla K.M."/>
            <person name="Johri B.N."/>
        </authorList>
    </citation>
    <scope>NUCLEOTIDE SEQUENCE [LARGE SCALE GENOMIC DNA]</scope>
    <source>
        <strain evidence="1 2">BNJ-SS-45</strain>
    </source>
</reference>
<gene>
    <name evidence="1" type="ORF">C5U62_20315</name>
</gene>